<feature type="transmembrane region" description="Helical" evidence="8">
    <location>
        <begin position="418"/>
        <end position="440"/>
    </location>
</feature>
<feature type="transmembrane region" description="Helical" evidence="8">
    <location>
        <begin position="106"/>
        <end position="128"/>
    </location>
</feature>
<feature type="transmembrane region" description="Helical" evidence="8">
    <location>
        <begin position="322"/>
        <end position="348"/>
    </location>
</feature>
<feature type="transmembrane region" description="Helical" evidence="8">
    <location>
        <begin position="20"/>
        <end position="39"/>
    </location>
</feature>
<organism evidence="9 10">
    <name type="scientific">Nodularia spumigena UHCC 0060</name>
    <dbReference type="NCBI Taxonomy" id="3110300"/>
    <lineage>
        <taxon>Bacteria</taxon>
        <taxon>Bacillati</taxon>
        <taxon>Cyanobacteriota</taxon>
        <taxon>Cyanophyceae</taxon>
        <taxon>Nostocales</taxon>
        <taxon>Nodulariaceae</taxon>
        <taxon>Nodularia</taxon>
    </lineage>
</organism>
<feature type="transmembrane region" description="Helical" evidence="8">
    <location>
        <begin position="140"/>
        <end position="164"/>
    </location>
</feature>
<dbReference type="Proteomes" id="UP001303285">
    <property type="component" value="Unassembled WGS sequence"/>
</dbReference>
<reference evidence="9 10" key="1">
    <citation type="submission" date="2023-12" db="EMBL/GenBank/DDBJ databases">
        <title>Baltic Sea Cyanobacteria.</title>
        <authorList>
            <person name="Delbaje E."/>
            <person name="Fewer D.P."/>
            <person name="Shishido T.K."/>
        </authorList>
    </citation>
    <scope>NUCLEOTIDE SEQUENCE [LARGE SCALE GENOMIC DNA]</scope>
    <source>
        <strain evidence="9 10">UHCC 0060</strain>
    </source>
</reference>
<evidence type="ECO:0000313" key="10">
    <source>
        <dbReference type="Proteomes" id="UP001303285"/>
    </source>
</evidence>
<feature type="transmembrane region" description="Helical" evidence="8">
    <location>
        <begin position="240"/>
        <end position="260"/>
    </location>
</feature>
<evidence type="ECO:0000256" key="4">
    <source>
        <dbReference type="ARBA" id="ARBA00022960"/>
    </source>
</evidence>
<gene>
    <name evidence="9" type="ORF">VB695_20045</name>
</gene>
<evidence type="ECO:0000256" key="3">
    <source>
        <dbReference type="ARBA" id="ARBA00022692"/>
    </source>
</evidence>
<keyword evidence="6 8" id="KW-1133">Transmembrane helix</keyword>
<feature type="transmembrane region" description="Helical" evidence="8">
    <location>
        <begin position="393"/>
        <end position="412"/>
    </location>
</feature>
<feature type="transmembrane region" description="Helical" evidence="8">
    <location>
        <begin position="280"/>
        <end position="302"/>
    </location>
</feature>
<dbReference type="Pfam" id="PF03023">
    <property type="entry name" value="MurJ"/>
    <property type="match status" value="1"/>
</dbReference>
<evidence type="ECO:0000256" key="2">
    <source>
        <dbReference type="ARBA" id="ARBA00022475"/>
    </source>
</evidence>
<evidence type="ECO:0000256" key="5">
    <source>
        <dbReference type="ARBA" id="ARBA00022984"/>
    </source>
</evidence>
<keyword evidence="5" id="KW-0573">Peptidoglycan synthesis</keyword>
<comment type="caution">
    <text evidence="9">The sequence shown here is derived from an EMBL/GenBank/DDBJ whole genome shotgun (WGS) entry which is preliminary data.</text>
</comment>
<sequence length="449" mass="49124">MSKILMYWQNFINKSTNRKIFGAALVVAAMTVLVNLASIGKQLVIAWKFGTGDDIEAFLIALLIPSLLVNVIGGSFNAAFIPTYIQVKQLQGTPASQKLLSGVNGWSSVLLVLATIIMLLTAPVYLRFVAGGFGEEKLHLTFQLLCIISTTVVFSGILTIWRAVLNACERFAYAALTPTITPILSIFLLLAMPSWGIYAVAVGLVGGSILELTALGIALKRQGISLMPKFNSFDANLRQVTAQYVPMIAGAFLMSSTILVDQSMAAMLSPGSVAALNYGNRLISLPMALATTALSTAVTPYFSQMVAVQDWSSVRNTLKKYLFWIFLISVPFTGIFVLLSHPITAIVFQRGSFTSEDTNLVSQIQSCYALQIPFYIGGIFVVRLISALKSNHILMWVAVINLLLNIAFNLILMNIIGAAGIALSTSFVYMVSFSFVWFYMHQKIEFFYF</sequence>
<evidence type="ECO:0000313" key="9">
    <source>
        <dbReference type="EMBL" id="MEA5610332.1"/>
    </source>
</evidence>
<dbReference type="PANTHER" id="PTHR47019:SF1">
    <property type="entry name" value="LIPID II FLIPPASE MURJ"/>
    <property type="match status" value="1"/>
</dbReference>
<dbReference type="RefSeq" id="WP_323244699.1">
    <property type="nucleotide sequence ID" value="NZ_JAYGHK010000090.1"/>
</dbReference>
<keyword evidence="2" id="KW-1003">Cell membrane</keyword>
<dbReference type="EMBL" id="JAYGHK010000090">
    <property type="protein sequence ID" value="MEA5610332.1"/>
    <property type="molecule type" value="Genomic_DNA"/>
</dbReference>
<evidence type="ECO:0000256" key="6">
    <source>
        <dbReference type="ARBA" id="ARBA00022989"/>
    </source>
</evidence>
<name>A0ABU5UWN0_NODSP</name>
<evidence type="ECO:0000256" key="1">
    <source>
        <dbReference type="ARBA" id="ARBA00004651"/>
    </source>
</evidence>
<feature type="transmembrane region" description="Helical" evidence="8">
    <location>
        <begin position="368"/>
        <end position="386"/>
    </location>
</feature>
<dbReference type="InterPro" id="IPR004268">
    <property type="entry name" value="MurJ"/>
</dbReference>
<accession>A0ABU5UWN0</accession>
<comment type="subcellular location">
    <subcellularLocation>
        <location evidence="1">Cell membrane</location>
        <topology evidence="1">Multi-pass membrane protein</topology>
    </subcellularLocation>
</comment>
<protein>
    <submittedName>
        <fullName evidence="9">Lipid II flippase MurJ</fullName>
    </submittedName>
</protein>
<keyword evidence="7 8" id="KW-0472">Membrane</keyword>
<dbReference type="PANTHER" id="PTHR47019">
    <property type="entry name" value="LIPID II FLIPPASE MURJ"/>
    <property type="match status" value="1"/>
</dbReference>
<evidence type="ECO:0000256" key="8">
    <source>
        <dbReference type="SAM" id="Phobius"/>
    </source>
</evidence>
<feature type="transmembrane region" description="Helical" evidence="8">
    <location>
        <begin position="171"/>
        <end position="191"/>
    </location>
</feature>
<keyword evidence="10" id="KW-1185">Reference proteome</keyword>
<feature type="transmembrane region" description="Helical" evidence="8">
    <location>
        <begin position="59"/>
        <end position="85"/>
    </location>
</feature>
<dbReference type="PRINTS" id="PR01806">
    <property type="entry name" value="VIRFACTRMVIN"/>
</dbReference>
<feature type="transmembrane region" description="Helical" evidence="8">
    <location>
        <begin position="197"/>
        <end position="219"/>
    </location>
</feature>
<dbReference type="InterPro" id="IPR051050">
    <property type="entry name" value="Lipid_II_flippase_MurJ/MviN"/>
</dbReference>
<evidence type="ECO:0000256" key="7">
    <source>
        <dbReference type="ARBA" id="ARBA00023136"/>
    </source>
</evidence>
<keyword evidence="3 8" id="KW-0812">Transmembrane</keyword>
<proteinExistence type="predicted"/>
<keyword evidence="4" id="KW-0133">Cell shape</keyword>